<proteinExistence type="inferred from homology"/>
<reference evidence="12 13" key="1">
    <citation type="submission" date="2019-11" db="EMBL/GenBank/DDBJ databases">
        <title>Pseudodesulfovibrio alkaliphilus, sp. nov., an alkaliphilic sulfate-reducing bacteria from mud volcano of Taman peninsula, Russia.</title>
        <authorList>
            <person name="Frolova A."/>
            <person name="Merkel A.Y."/>
            <person name="Slobodkin A.I."/>
        </authorList>
    </citation>
    <scope>NUCLEOTIDE SEQUENCE [LARGE SCALE GENOMIC DNA]</scope>
    <source>
        <strain evidence="12 13">F-1</strain>
    </source>
</reference>
<dbReference type="CDD" id="cd00019">
    <property type="entry name" value="AP2Ec"/>
    <property type="match status" value="1"/>
</dbReference>
<comment type="similarity">
    <text evidence="1 9">Belongs to the AP endonuclease 2 family.</text>
</comment>
<feature type="domain" description="Xylose isomerase-like TIM barrel" evidence="11">
    <location>
        <begin position="36"/>
        <end position="283"/>
    </location>
</feature>
<dbReference type="InterPro" id="IPR018246">
    <property type="entry name" value="AP_endonuc_F2_Zn_BS"/>
</dbReference>
<dbReference type="GO" id="GO:0008081">
    <property type="term" value="F:phosphoric diester hydrolase activity"/>
    <property type="evidence" value="ECO:0007669"/>
    <property type="project" value="TreeGrafter"/>
</dbReference>
<dbReference type="InterPro" id="IPR001719">
    <property type="entry name" value="AP_endonuc_2"/>
</dbReference>
<sequence>MQTLTDGASAQPGGPLGAHMSIAGGLHMAFVHIGAVGGTALQLFTRNQRQWRIPELSALDAALFAEAWAQWGEYPVAAHDSYLINLASPDPELQERSLVAFAEELRRVETLRIPYLVTHPGSHLGQGVETGIARYAEALDRALERSATSRAMVLLETTAGQGTNLGASFEELARIMERSGHANRLGVCYDTCHTFAAGYDIRTPEAYAATFDHFDRVIGLDRIRFFHLNDTRTGLGERKDRHEHIGQGEIGLAGFGLLMRDPRFASVSKVLETPKETDLADDVRNLAILRGLAGGDGGRP</sequence>
<feature type="binding site" evidence="9">
    <location>
        <position position="156"/>
    </location>
    <ligand>
        <name>Zn(2+)</name>
        <dbReference type="ChEBI" id="CHEBI:29105"/>
        <label>1</label>
    </ligand>
</feature>
<feature type="binding site" evidence="9">
    <location>
        <position position="190"/>
    </location>
    <ligand>
        <name>Zn(2+)</name>
        <dbReference type="ChEBI" id="CHEBI:29105"/>
        <label>2</label>
    </ligand>
</feature>
<comment type="function">
    <text evidence="9">Endonuclease IV plays a role in DNA repair. It cleaves phosphodiester bonds at apurinic or apyrimidinic (AP) sites, generating a 3'-hydroxyl group and a 5'-terminal sugar phosphate.</text>
</comment>
<feature type="transmembrane region" description="Helical" evidence="10">
    <location>
        <begin position="20"/>
        <end position="44"/>
    </location>
</feature>
<dbReference type="EC" id="3.1.21.2" evidence="9"/>
<dbReference type="HAMAP" id="MF_00152">
    <property type="entry name" value="Nfo"/>
    <property type="match status" value="1"/>
</dbReference>
<feature type="binding site" evidence="9">
    <location>
        <position position="272"/>
    </location>
    <ligand>
        <name>Zn(2+)</name>
        <dbReference type="ChEBI" id="CHEBI:29105"/>
        <label>2</label>
    </ligand>
</feature>
<evidence type="ECO:0000256" key="3">
    <source>
        <dbReference type="ARBA" id="ARBA00022723"/>
    </source>
</evidence>
<accession>A0A7K1KNE0</accession>
<protein>
    <recommendedName>
        <fullName evidence="9">Probable endonuclease 4</fullName>
        <ecNumber evidence="9">3.1.21.2</ecNumber>
    </recommendedName>
    <alternativeName>
        <fullName evidence="9">Endodeoxyribonuclease IV</fullName>
    </alternativeName>
    <alternativeName>
        <fullName evidence="9">Endonuclease IV</fullName>
    </alternativeName>
</protein>
<evidence type="ECO:0000313" key="13">
    <source>
        <dbReference type="Proteomes" id="UP000461162"/>
    </source>
</evidence>
<keyword evidence="10" id="KW-1133">Transmembrane helix</keyword>
<evidence type="ECO:0000256" key="8">
    <source>
        <dbReference type="ARBA" id="ARBA00023204"/>
    </source>
</evidence>
<dbReference type="FunFam" id="3.20.20.150:FF:000001">
    <property type="entry name" value="Probable endonuclease 4"/>
    <property type="match status" value="1"/>
</dbReference>
<dbReference type="GO" id="GO:0006284">
    <property type="term" value="P:base-excision repair"/>
    <property type="evidence" value="ECO:0007669"/>
    <property type="project" value="TreeGrafter"/>
</dbReference>
<dbReference type="EMBL" id="WODC01000004">
    <property type="protein sequence ID" value="MUM77547.1"/>
    <property type="molecule type" value="Genomic_DNA"/>
</dbReference>
<name>A0A7K1KNE0_9BACT</name>
<dbReference type="Pfam" id="PF01261">
    <property type="entry name" value="AP_endonuc_2"/>
    <property type="match status" value="1"/>
</dbReference>
<feature type="binding site" evidence="9">
    <location>
        <position position="156"/>
    </location>
    <ligand>
        <name>Zn(2+)</name>
        <dbReference type="ChEBI" id="CHEBI:29105"/>
        <label>2</label>
    </ligand>
</feature>
<feature type="binding site" evidence="9">
    <location>
        <position position="240"/>
    </location>
    <ligand>
        <name>Zn(2+)</name>
        <dbReference type="ChEBI" id="CHEBI:29105"/>
        <label>3</label>
    </ligand>
</feature>
<evidence type="ECO:0000313" key="12">
    <source>
        <dbReference type="EMBL" id="MUM77547.1"/>
    </source>
</evidence>
<evidence type="ECO:0000256" key="2">
    <source>
        <dbReference type="ARBA" id="ARBA00022722"/>
    </source>
</evidence>
<keyword evidence="10" id="KW-0812">Transmembrane</keyword>
<keyword evidence="7 9" id="KW-0862">Zinc</keyword>
<dbReference type="PANTHER" id="PTHR21445">
    <property type="entry name" value="ENDONUCLEASE IV ENDODEOXYRIBONUCLEASE IV"/>
    <property type="match status" value="1"/>
</dbReference>
<dbReference type="GO" id="GO:0008270">
    <property type="term" value="F:zinc ion binding"/>
    <property type="evidence" value="ECO:0007669"/>
    <property type="project" value="UniProtKB-UniRule"/>
</dbReference>
<gene>
    <name evidence="9" type="primary">nfo</name>
    <name evidence="12" type="ORF">GKC30_07880</name>
</gene>
<feature type="binding site" evidence="9">
    <location>
        <position position="119"/>
    </location>
    <ligand>
        <name>Zn(2+)</name>
        <dbReference type="ChEBI" id="CHEBI:29105"/>
        <label>1</label>
    </ligand>
</feature>
<keyword evidence="4 9" id="KW-0255">Endonuclease</keyword>
<keyword evidence="6 9" id="KW-0378">Hydrolase</keyword>
<dbReference type="Gene3D" id="3.20.20.150">
    <property type="entry name" value="Divalent-metal-dependent TIM barrel enzymes"/>
    <property type="match status" value="1"/>
</dbReference>
<dbReference type="InterPro" id="IPR013022">
    <property type="entry name" value="Xyl_isomerase-like_TIM-brl"/>
</dbReference>
<comment type="catalytic activity">
    <reaction evidence="9">
        <text>Endonucleolytic cleavage to 5'-phosphooligonucleotide end-products.</text>
        <dbReference type="EC" id="3.1.21.2"/>
    </reaction>
</comment>
<dbReference type="PROSITE" id="PS00729">
    <property type="entry name" value="AP_NUCLEASE_F2_1"/>
    <property type="match status" value="1"/>
</dbReference>
<feature type="binding site" evidence="9">
    <location>
        <position position="79"/>
    </location>
    <ligand>
        <name>Zn(2+)</name>
        <dbReference type="ChEBI" id="CHEBI:29105"/>
        <label>1</label>
    </ligand>
</feature>
<evidence type="ECO:0000256" key="4">
    <source>
        <dbReference type="ARBA" id="ARBA00022759"/>
    </source>
</evidence>
<dbReference type="PROSITE" id="PS00730">
    <property type="entry name" value="AP_NUCLEASE_F2_2"/>
    <property type="match status" value="1"/>
</dbReference>
<comment type="caution">
    <text evidence="12">The sequence shown here is derived from an EMBL/GenBank/DDBJ whole genome shotgun (WGS) entry which is preliminary data.</text>
</comment>
<dbReference type="SMART" id="SM00518">
    <property type="entry name" value="AP2Ec"/>
    <property type="match status" value="1"/>
</dbReference>
<evidence type="ECO:0000256" key="9">
    <source>
        <dbReference type="HAMAP-Rule" id="MF_00152"/>
    </source>
</evidence>
<evidence type="ECO:0000256" key="6">
    <source>
        <dbReference type="ARBA" id="ARBA00022801"/>
    </source>
</evidence>
<keyword evidence="8 9" id="KW-0234">DNA repair</keyword>
<evidence type="ECO:0000259" key="11">
    <source>
        <dbReference type="Pfam" id="PF01261"/>
    </source>
</evidence>
<dbReference type="InterPro" id="IPR036237">
    <property type="entry name" value="Xyl_isomerase-like_sf"/>
</dbReference>
<evidence type="ECO:0000256" key="7">
    <source>
        <dbReference type="ARBA" id="ARBA00022833"/>
    </source>
</evidence>
<dbReference type="SUPFAM" id="SSF51658">
    <property type="entry name" value="Xylose isomerase-like"/>
    <property type="match status" value="1"/>
</dbReference>
<dbReference type="Proteomes" id="UP000461162">
    <property type="component" value="Unassembled WGS sequence"/>
</dbReference>
<dbReference type="AlphaFoldDB" id="A0A7K1KNE0"/>
<dbReference type="GO" id="GO:0008833">
    <property type="term" value="F:deoxyribonuclease IV (phage-T4-induced) activity"/>
    <property type="evidence" value="ECO:0007669"/>
    <property type="project" value="UniProtKB-UniRule"/>
</dbReference>
<organism evidence="12 13">
    <name type="scientific">Pseudodesulfovibrio alkaliphilus</name>
    <dbReference type="NCBI Taxonomy" id="2661613"/>
    <lineage>
        <taxon>Bacteria</taxon>
        <taxon>Pseudomonadati</taxon>
        <taxon>Thermodesulfobacteriota</taxon>
        <taxon>Desulfovibrionia</taxon>
        <taxon>Desulfovibrionales</taxon>
        <taxon>Desulfovibrionaceae</taxon>
    </lineage>
</organism>
<keyword evidence="2 9" id="KW-0540">Nuclease</keyword>
<evidence type="ECO:0000256" key="10">
    <source>
        <dbReference type="SAM" id="Phobius"/>
    </source>
</evidence>
<comment type="cofactor">
    <cofactor evidence="9">
        <name>Zn(2+)</name>
        <dbReference type="ChEBI" id="CHEBI:29105"/>
    </cofactor>
    <text evidence="9">Binds 3 Zn(2+) ions.</text>
</comment>
<dbReference type="PROSITE" id="PS51432">
    <property type="entry name" value="AP_NUCLEASE_F2_4"/>
    <property type="match status" value="1"/>
</dbReference>
<keyword evidence="13" id="KW-1185">Reference proteome</keyword>
<feature type="binding site" evidence="9">
    <location>
        <position position="242"/>
    </location>
    <ligand>
        <name>Zn(2+)</name>
        <dbReference type="ChEBI" id="CHEBI:29105"/>
        <label>3</label>
    </ligand>
</feature>
<dbReference type="GO" id="GO:0003677">
    <property type="term" value="F:DNA binding"/>
    <property type="evidence" value="ECO:0007669"/>
    <property type="project" value="InterPro"/>
</dbReference>
<feature type="binding site" evidence="9">
    <location>
        <position position="227"/>
    </location>
    <ligand>
        <name>Zn(2+)</name>
        <dbReference type="ChEBI" id="CHEBI:29105"/>
        <label>2</label>
    </ligand>
</feature>
<dbReference type="PANTHER" id="PTHR21445:SF0">
    <property type="entry name" value="APURINIC-APYRIMIDINIC ENDONUCLEASE"/>
    <property type="match status" value="1"/>
</dbReference>
<evidence type="ECO:0000256" key="5">
    <source>
        <dbReference type="ARBA" id="ARBA00022763"/>
    </source>
</evidence>
<evidence type="ECO:0000256" key="1">
    <source>
        <dbReference type="ARBA" id="ARBA00005340"/>
    </source>
</evidence>
<keyword evidence="5 9" id="KW-0227">DNA damage</keyword>
<keyword evidence="3 9" id="KW-0479">Metal-binding</keyword>
<dbReference type="NCBIfam" id="TIGR00587">
    <property type="entry name" value="nfo"/>
    <property type="match status" value="1"/>
</dbReference>
<keyword evidence="10" id="KW-0472">Membrane</keyword>
<feature type="binding site" evidence="9">
    <location>
        <position position="193"/>
    </location>
    <ligand>
        <name>Zn(2+)</name>
        <dbReference type="ChEBI" id="CHEBI:29105"/>
        <label>3</label>
    </ligand>
</feature>
<dbReference type="GO" id="GO:0003906">
    <property type="term" value="F:DNA-(apurinic or apyrimidinic site) endonuclease activity"/>
    <property type="evidence" value="ECO:0007669"/>
    <property type="project" value="TreeGrafter"/>
</dbReference>